<dbReference type="AlphaFoldDB" id="X0V827"/>
<dbReference type="EMBL" id="BARS01024404">
    <property type="protein sequence ID" value="GAG07482.1"/>
    <property type="molecule type" value="Genomic_DNA"/>
</dbReference>
<gene>
    <name evidence="1" type="ORF">S01H1_38743</name>
</gene>
<organism evidence="1">
    <name type="scientific">marine sediment metagenome</name>
    <dbReference type="NCBI Taxonomy" id="412755"/>
    <lineage>
        <taxon>unclassified sequences</taxon>
        <taxon>metagenomes</taxon>
        <taxon>ecological metagenomes</taxon>
    </lineage>
</organism>
<proteinExistence type="predicted"/>
<sequence>QNSPFVEECVVTEDGKKLMCGDYRILDARSSSGVRSIAPDVVQKVRILTLSDSIPNDCLAFGPDFPLLSRIKIELALMAFKETEGWDESIGDFYSWDDMRPATDADYDVVRDVIEAAGYSMDDIVGFLEE</sequence>
<name>X0V827_9ZZZZ</name>
<comment type="caution">
    <text evidence="1">The sequence shown here is derived from an EMBL/GenBank/DDBJ whole genome shotgun (WGS) entry which is preliminary data.</text>
</comment>
<evidence type="ECO:0000313" key="1">
    <source>
        <dbReference type="EMBL" id="GAG07482.1"/>
    </source>
</evidence>
<feature type="non-terminal residue" evidence="1">
    <location>
        <position position="1"/>
    </location>
</feature>
<reference evidence="1" key="1">
    <citation type="journal article" date="2014" name="Front. Microbiol.">
        <title>High frequency of phylogenetically diverse reductive dehalogenase-homologous genes in deep subseafloor sedimentary metagenomes.</title>
        <authorList>
            <person name="Kawai M."/>
            <person name="Futagami T."/>
            <person name="Toyoda A."/>
            <person name="Takaki Y."/>
            <person name="Nishi S."/>
            <person name="Hori S."/>
            <person name="Arai W."/>
            <person name="Tsubouchi T."/>
            <person name="Morono Y."/>
            <person name="Uchiyama I."/>
            <person name="Ito T."/>
            <person name="Fujiyama A."/>
            <person name="Inagaki F."/>
            <person name="Takami H."/>
        </authorList>
    </citation>
    <scope>NUCLEOTIDE SEQUENCE</scope>
    <source>
        <strain evidence="1">Expedition CK06-06</strain>
    </source>
</reference>
<protein>
    <submittedName>
        <fullName evidence="1">Uncharacterized protein</fullName>
    </submittedName>
</protein>
<accession>X0V827</accession>